<evidence type="ECO:0000313" key="5">
    <source>
        <dbReference type="EMBL" id="CCX15263.1"/>
    </source>
</evidence>
<keyword evidence="6" id="KW-1185">Reference proteome</keyword>
<dbReference type="OrthoDB" id="4772757at2759"/>
<evidence type="ECO:0000256" key="3">
    <source>
        <dbReference type="PROSITE-ProRule" id="PRU00023"/>
    </source>
</evidence>
<feature type="compositionally biased region" description="Acidic residues" evidence="4">
    <location>
        <begin position="12"/>
        <end position="32"/>
    </location>
</feature>
<evidence type="ECO:0000256" key="2">
    <source>
        <dbReference type="ARBA" id="ARBA00023043"/>
    </source>
</evidence>
<dbReference type="Proteomes" id="UP000018144">
    <property type="component" value="Unassembled WGS sequence"/>
</dbReference>
<dbReference type="STRING" id="1076935.U4LGJ2"/>
<dbReference type="EMBL" id="HF936161">
    <property type="protein sequence ID" value="CCX15263.1"/>
    <property type="molecule type" value="Genomic_DNA"/>
</dbReference>
<dbReference type="InterPro" id="IPR002110">
    <property type="entry name" value="Ankyrin_rpt"/>
</dbReference>
<dbReference type="Pfam" id="PF13637">
    <property type="entry name" value="Ank_4"/>
    <property type="match status" value="1"/>
</dbReference>
<dbReference type="SUPFAM" id="SSF48403">
    <property type="entry name" value="Ankyrin repeat"/>
    <property type="match status" value="1"/>
</dbReference>
<feature type="repeat" description="ANK" evidence="3">
    <location>
        <begin position="78"/>
        <end position="100"/>
    </location>
</feature>
<dbReference type="PROSITE" id="PS50088">
    <property type="entry name" value="ANK_REPEAT"/>
    <property type="match status" value="1"/>
</dbReference>
<dbReference type="PANTHER" id="PTHR24173:SF74">
    <property type="entry name" value="ANKYRIN REPEAT DOMAIN-CONTAINING PROTEIN 16"/>
    <property type="match status" value="1"/>
</dbReference>
<dbReference type="Gene3D" id="1.25.40.20">
    <property type="entry name" value="Ankyrin repeat-containing domain"/>
    <property type="match status" value="3"/>
</dbReference>
<reference evidence="5 6" key="1">
    <citation type="journal article" date="2013" name="PLoS Genet.">
        <title>The genome and development-dependent transcriptomes of Pyronema confluens: a window into fungal evolution.</title>
        <authorList>
            <person name="Traeger S."/>
            <person name="Altegoer F."/>
            <person name="Freitag M."/>
            <person name="Gabaldon T."/>
            <person name="Kempken F."/>
            <person name="Kumar A."/>
            <person name="Marcet-Houben M."/>
            <person name="Poggeler S."/>
            <person name="Stajich J.E."/>
            <person name="Nowrousian M."/>
        </authorList>
    </citation>
    <scope>NUCLEOTIDE SEQUENCE [LARGE SCALE GENOMIC DNA]</scope>
    <source>
        <strain evidence="6">CBS 100304</strain>
        <tissue evidence="5">Vegetative mycelium</tissue>
    </source>
</reference>
<accession>U4LGJ2</accession>
<dbReference type="Pfam" id="PF12796">
    <property type="entry name" value="Ank_2"/>
    <property type="match status" value="3"/>
</dbReference>
<sequence length="362" mass="40703">MEQISLSIVPDSYEDQEDNEEEDDGNEEDEEGNDLVIDQATFFEAVRTWNVNVIKQAMVQGNIDIDININALNDMEGNGQTALVLACKYGHESIVKLLLEQPSILVNFQPPGEGQRTALMHACLEGHGNIVELLLLRDDIQLDIEDGNSTTAFEFACSKGHHQLVKLFLEGGYHQTNDAGGSGDTALILACRNKHYNIAKFLLERQDIQVNVKAKFQNRTALIEASRCGHDNFVKLLLERGDIEVNLQDYDGTTALMAACMIGVVKLLFERGHILEACSYDHYDIAKRLLARSDTQVNLQDNIGYTALMHACFNRREDLVKLLLGRDDVDTQLKSSHGKTAYDLCRNKQHISEDVKNRLRER</sequence>
<proteinExistence type="predicted"/>
<dbReference type="PANTHER" id="PTHR24173">
    <property type="entry name" value="ANKYRIN REPEAT CONTAINING"/>
    <property type="match status" value="1"/>
</dbReference>
<evidence type="ECO:0000256" key="1">
    <source>
        <dbReference type="ARBA" id="ARBA00022737"/>
    </source>
</evidence>
<dbReference type="SMART" id="SM00248">
    <property type="entry name" value="ANK"/>
    <property type="match status" value="7"/>
</dbReference>
<dbReference type="OMA" id="WASENDY"/>
<name>U4LGJ2_PYROM</name>
<evidence type="ECO:0000313" key="6">
    <source>
        <dbReference type="Proteomes" id="UP000018144"/>
    </source>
</evidence>
<gene>
    <name evidence="5" type="ORF">PCON_01538</name>
</gene>
<dbReference type="InterPro" id="IPR036770">
    <property type="entry name" value="Ankyrin_rpt-contain_sf"/>
</dbReference>
<dbReference type="AlphaFoldDB" id="U4LGJ2"/>
<keyword evidence="2 3" id="KW-0040">ANK repeat</keyword>
<keyword evidence="1" id="KW-0677">Repeat</keyword>
<dbReference type="eggNOG" id="KOG4369">
    <property type="taxonomic scope" value="Eukaryota"/>
</dbReference>
<evidence type="ECO:0000256" key="4">
    <source>
        <dbReference type="SAM" id="MobiDB-lite"/>
    </source>
</evidence>
<organism evidence="5 6">
    <name type="scientific">Pyronema omphalodes (strain CBS 100304)</name>
    <name type="common">Pyronema confluens</name>
    <dbReference type="NCBI Taxonomy" id="1076935"/>
    <lineage>
        <taxon>Eukaryota</taxon>
        <taxon>Fungi</taxon>
        <taxon>Dikarya</taxon>
        <taxon>Ascomycota</taxon>
        <taxon>Pezizomycotina</taxon>
        <taxon>Pezizomycetes</taxon>
        <taxon>Pezizales</taxon>
        <taxon>Pyronemataceae</taxon>
        <taxon>Pyronema</taxon>
    </lineage>
</organism>
<protein>
    <submittedName>
        <fullName evidence="5">Similar to Putative ankyrin repeat protein MM_0045 acc. no. Q8Q0U0</fullName>
    </submittedName>
</protein>
<feature type="region of interest" description="Disordered" evidence="4">
    <location>
        <begin position="1"/>
        <end position="32"/>
    </location>
</feature>
<dbReference type="PROSITE" id="PS50297">
    <property type="entry name" value="ANK_REP_REGION"/>
    <property type="match status" value="1"/>
</dbReference>